<reference evidence="2" key="1">
    <citation type="journal article" date="2019" name="Int. J. Syst. Evol. Microbiol.">
        <title>The Global Catalogue of Microorganisms (GCM) 10K type strain sequencing project: providing services to taxonomists for standard genome sequencing and annotation.</title>
        <authorList>
            <consortium name="The Broad Institute Genomics Platform"/>
            <consortium name="The Broad Institute Genome Sequencing Center for Infectious Disease"/>
            <person name="Wu L."/>
            <person name="Ma J."/>
        </authorList>
    </citation>
    <scope>NUCLEOTIDE SEQUENCE [LARGE SCALE GENOMIC DNA]</scope>
    <source>
        <strain evidence="2">CECT 8979</strain>
    </source>
</reference>
<evidence type="ECO:0000313" key="2">
    <source>
        <dbReference type="Proteomes" id="UP001595812"/>
    </source>
</evidence>
<organism evidence="1 2">
    <name type="scientific">Winogradskyella maritima</name>
    <dbReference type="NCBI Taxonomy" id="1517766"/>
    <lineage>
        <taxon>Bacteria</taxon>
        <taxon>Pseudomonadati</taxon>
        <taxon>Bacteroidota</taxon>
        <taxon>Flavobacteriia</taxon>
        <taxon>Flavobacteriales</taxon>
        <taxon>Flavobacteriaceae</taxon>
        <taxon>Winogradskyella</taxon>
    </lineage>
</organism>
<evidence type="ECO:0000313" key="1">
    <source>
        <dbReference type="EMBL" id="MFC3877754.1"/>
    </source>
</evidence>
<dbReference type="PROSITE" id="PS51257">
    <property type="entry name" value="PROKAR_LIPOPROTEIN"/>
    <property type="match status" value="1"/>
</dbReference>
<dbReference type="Proteomes" id="UP001595812">
    <property type="component" value="Unassembled WGS sequence"/>
</dbReference>
<keyword evidence="2" id="KW-1185">Reference proteome</keyword>
<evidence type="ECO:0008006" key="3">
    <source>
        <dbReference type="Google" id="ProtNLM"/>
    </source>
</evidence>
<name>A0ABV8AM71_9FLAO</name>
<sequence length="239" mass="27762">MNKTISYYIILFLTTITIGCSSNEANKIDLEIKDPYKIIHIKPDYCKKYGWEERNFKVKIPNTYKNYEKDTPNKIHYVSVQKETDESSELLEFASASLGLTLSTNLVDGDLNASKSYSMMFNTFRPIIDKYVIEAGMQKLINQFCSYPSIVVYSKKADDEIIINDLPANYSELLIRYQAEDKEVWQQYSYIIVPNPNDLNKSLTASYIKEVYNSNKELSKEKFLESESFKIISNIEFID</sequence>
<accession>A0ABV8AM71</accession>
<proteinExistence type="predicted"/>
<protein>
    <recommendedName>
        <fullName evidence="3">Lipoprotein</fullName>
    </recommendedName>
</protein>
<comment type="caution">
    <text evidence="1">The sequence shown here is derived from an EMBL/GenBank/DDBJ whole genome shotgun (WGS) entry which is preliminary data.</text>
</comment>
<dbReference type="EMBL" id="JBHSAT010000019">
    <property type="protein sequence ID" value="MFC3877754.1"/>
    <property type="molecule type" value="Genomic_DNA"/>
</dbReference>
<gene>
    <name evidence="1" type="ORF">ACFOSX_11000</name>
</gene>
<dbReference type="RefSeq" id="WP_386100772.1">
    <property type="nucleotide sequence ID" value="NZ_JBHSAT010000019.1"/>
</dbReference>